<dbReference type="Pfam" id="PF09588">
    <property type="entry name" value="YqaJ"/>
    <property type="match status" value="1"/>
</dbReference>
<dbReference type="InterPro" id="IPR017482">
    <property type="entry name" value="Lambda-type_endonuclease"/>
</dbReference>
<proteinExistence type="predicted"/>
<dbReference type="SUPFAM" id="SSF52980">
    <property type="entry name" value="Restriction endonuclease-like"/>
    <property type="match status" value="1"/>
</dbReference>
<dbReference type="PANTHER" id="PTHR46609:SF6">
    <property type="entry name" value="EXONUCLEASE, PHAGE-TYPE_RECB, C-TERMINAL DOMAIN-CONTAINING PROTEIN-RELATED"/>
    <property type="match status" value="1"/>
</dbReference>
<dbReference type="EMBL" id="MN739493">
    <property type="protein sequence ID" value="QHT08265.1"/>
    <property type="molecule type" value="Genomic_DNA"/>
</dbReference>
<dbReference type="InterPro" id="IPR011335">
    <property type="entry name" value="Restrct_endonuc-II-like"/>
</dbReference>
<organism evidence="2">
    <name type="scientific">viral metagenome</name>
    <dbReference type="NCBI Taxonomy" id="1070528"/>
    <lineage>
        <taxon>unclassified sequences</taxon>
        <taxon>metagenomes</taxon>
        <taxon>organismal metagenomes</taxon>
    </lineage>
</organism>
<dbReference type="InterPro" id="IPR011604">
    <property type="entry name" value="PDDEXK-like_dom_sf"/>
</dbReference>
<protein>
    <recommendedName>
        <fullName evidence="1">YqaJ viral recombinase domain-containing protein</fullName>
    </recommendedName>
</protein>
<dbReference type="NCBIfam" id="TIGR03033">
    <property type="entry name" value="phage_rel_nuc"/>
    <property type="match status" value="1"/>
</dbReference>
<dbReference type="PANTHER" id="PTHR46609">
    <property type="entry name" value="EXONUCLEASE, PHAGE-TYPE/RECB, C-TERMINAL DOMAIN-CONTAINING PROTEIN"/>
    <property type="match status" value="1"/>
</dbReference>
<dbReference type="InterPro" id="IPR051703">
    <property type="entry name" value="NF-kappa-B_Signaling_Reg"/>
</dbReference>
<evidence type="ECO:0000259" key="1">
    <source>
        <dbReference type="Pfam" id="PF09588"/>
    </source>
</evidence>
<dbReference type="CDD" id="cd22343">
    <property type="entry name" value="PDDEXK_lambda_exonuclease-like"/>
    <property type="match status" value="1"/>
</dbReference>
<feature type="domain" description="YqaJ viral recombinase" evidence="1">
    <location>
        <begin position="160"/>
        <end position="304"/>
    </location>
</feature>
<dbReference type="InterPro" id="IPR019080">
    <property type="entry name" value="YqaJ_viral_recombinase"/>
</dbReference>
<dbReference type="Gene3D" id="3.90.320.10">
    <property type="match status" value="1"/>
</dbReference>
<evidence type="ECO:0000313" key="2">
    <source>
        <dbReference type="EMBL" id="QHT08265.1"/>
    </source>
</evidence>
<reference evidence="2" key="1">
    <citation type="journal article" date="2020" name="Nature">
        <title>Giant virus diversity and host interactions through global metagenomics.</title>
        <authorList>
            <person name="Schulz F."/>
            <person name="Roux S."/>
            <person name="Paez-Espino D."/>
            <person name="Jungbluth S."/>
            <person name="Walsh D.A."/>
            <person name="Denef V.J."/>
            <person name="McMahon K.D."/>
            <person name="Konstantinidis K.T."/>
            <person name="Eloe-Fadrosh E.A."/>
            <person name="Kyrpides N.C."/>
            <person name="Woyke T."/>
        </authorList>
    </citation>
    <scope>NUCLEOTIDE SEQUENCE</scope>
    <source>
        <strain evidence="2">GVMAG-M-3300022752-66</strain>
    </source>
</reference>
<name>A0A6C0CXM9_9ZZZZ</name>
<accession>A0A6C0CXM9</accession>
<sequence length="501" mass="59052">MNQHKNKLTYYIVNKMLINELEELEDILDTIIAEDEEEPRLLESDDEVECVETCMQLMSDYIDENPTAISEPDFHEEMVENIKELFLIEFGYFFFDTQRENFEEELEEIIEVAAKLFYSQIIPQRSYDSTFIKNAPNVEKIEGQITKLKNKPQPVQRTKEWYEHRHNLITASNAYKAFENESTRNQLIYEKCVPLKQLIESNDDTIPKLSSPVNINTAMHWGQKYEPLSVMIYEDKYNTKIGDFGCIQHETYTFLGASPDGINIDETSPRYGRMLEIKNPVNREIDGVPKKEYWIQMQLQMETCDLDECDFLETQFIEYENEDTFKNDGDFAETENGDIKGVIMYFSSKEGIPIYKYKPLHIDCYEDFEVWEQEQMTKQEVMENTWIKNIFWKLEEFSCVLVLRNKKWFQDNIGEMEELWKIVEKERIHGYSHRAPIKRVKPQIPSLENTASFQSGCLININKINGKTNVSQENIAGSPPQIIRIRTESIDETKQNIQENS</sequence>
<dbReference type="AlphaFoldDB" id="A0A6C0CXM9"/>